<dbReference type="AlphaFoldDB" id="A0A1Y0HPN4"/>
<evidence type="ECO:0000259" key="1">
    <source>
        <dbReference type="Pfam" id="PF01973"/>
    </source>
</evidence>
<gene>
    <name evidence="3" type="ORF">Sdiek1_2909</name>
</gene>
<dbReference type="InterPro" id="IPR002826">
    <property type="entry name" value="MptE-like"/>
</dbReference>
<organism evidence="3 4">
    <name type="scientific">Sulfurospirillum diekertiae</name>
    <dbReference type="NCBI Taxonomy" id="1854492"/>
    <lineage>
        <taxon>Bacteria</taxon>
        <taxon>Pseudomonadati</taxon>
        <taxon>Campylobacterota</taxon>
        <taxon>Epsilonproteobacteria</taxon>
        <taxon>Campylobacterales</taxon>
        <taxon>Sulfurospirillaceae</taxon>
        <taxon>Sulfurospirillum</taxon>
    </lineage>
</organism>
<dbReference type="EMBL" id="CP021416">
    <property type="protein sequence ID" value="ARU50051.1"/>
    <property type="molecule type" value="Genomic_DNA"/>
</dbReference>
<name>A0A1Y0HPN4_9BACT</name>
<keyword evidence="4" id="KW-1185">Reference proteome</keyword>
<sequence>MHSIEAVALKTFQENLTYFEKNHKPLYEKLLILNQLIDGGLYKEHYALEYKEEGYFDILEINSNEWLYGENSIEYSKRIVDNLNLKRTGGVFKAHKYIYATEEQADYIDKSELSFHNSLWATIKIINYAQAYNGSETYMSRVHKVIFLDLGLGLHLDGVLTKLNPQVAFIQEKNLELFRLSLFVTNYKNLAQNRFVYFSIADDELSEKTTFLQFLDKGNNYNLTMKHIPFNLNYEPSLRRLQGYVLSQSYISYGYSAMLLRFIDSPHYLSQNYSFLNVNKMHSNNLLSEKPILLLFSGPSTLKNIEWVKANRHHFIVVSALSTCRLLQHNNISPDVVVHIDPGADATASLFEGIDVKEYFKNSIVLLASNVDETTVQEFERSKIHFIEQGTLYKKGFGRLSAPSVGEYSYGLFLVFGAKKIFLLGIDLALDSETLQTHGGFHVDQTQGKIDEKNASLDPSASVEYVRGNFLDQVPVLSPYKISHMQFEAFTDILKDATTSVYNLSNGAYLKGAEPLHVENYNWEQFAILDQSEIHHNLGQFFNSIGEAEFNEADKRQIKYQVSEAKKLEKIIKQFQKKKFAHVEAFLNTLSQLSWDLSDMDYKRNSDLAQVYYEYFPIILSYIFDLFNTKDLANPHKHMVQINAILVKQLLKISTLYISKLEGYVK</sequence>
<accession>A0A1Y0HPN4</accession>
<dbReference type="KEGG" id="suls:Sdiek1_2909"/>
<feature type="domain" description="Glycosyltransferase Maf N-terminal" evidence="2">
    <location>
        <begin position="12"/>
        <end position="223"/>
    </location>
</feature>
<dbReference type="RefSeq" id="WP_087439715.1">
    <property type="nucleotide sequence ID" value="NZ_CP021416.1"/>
</dbReference>
<dbReference type="PANTHER" id="PTHR41786:SF1">
    <property type="entry name" value="6-HYDROXYMETHYLPTERIN DIPHOSPHOKINASE MPTE-LIKE DOMAIN-CONTAINING PROTEIN"/>
    <property type="match status" value="1"/>
</dbReference>
<reference evidence="4" key="1">
    <citation type="submission" date="2017-05" db="EMBL/GenBank/DDBJ databases">
        <title>Dechlorination kinetics govern the competition between two new strains of the genus Sulfurospirillum.</title>
        <authorList>
            <person name="Buttet G.F."/>
            <person name="Murray A.M."/>
            <person name="Goris T."/>
            <person name="Burion M."/>
            <person name="Lin B."/>
            <person name="Rolle M."/>
            <person name="Maillard J."/>
        </authorList>
    </citation>
    <scope>NUCLEOTIDE SEQUENCE [LARGE SCALE GENOMIC DNA]</scope>
    <source>
        <strain evidence="4">SL2-1</strain>
    </source>
</reference>
<dbReference type="PANTHER" id="PTHR41786">
    <property type="entry name" value="MOTILITY ACCESSORY FACTOR MAF"/>
    <property type="match status" value="1"/>
</dbReference>
<evidence type="ECO:0000259" key="2">
    <source>
        <dbReference type="Pfam" id="PF20157"/>
    </source>
</evidence>
<proteinExistence type="predicted"/>
<feature type="domain" description="6-hydroxymethylpterin diphosphokinase MptE-like" evidence="1">
    <location>
        <begin position="277"/>
        <end position="430"/>
    </location>
</feature>
<protein>
    <recommendedName>
        <fullName evidence="5">Motility accessory factor</fullName>
    </recommendedName>
</protein>
<evidence type="ECO:0008006" key="5">
    <source>
        <dbReference type="Google" id="ProtNLM"/>
    </source>
</evidence>
<evidence type="ECO:0000313" key="3">
    <source>
        <dbReference type="EMBL" id="ARU50051.1"/>
    </source>
</evidence>
<evidence type="ECO:0000313" key="4">
    <source>
        <dbReference type="Proteomes" id="UP000196005"/>
    </source>
</evidence>
<dbReference type="Pfam" id="PF01973">
    <property type="entry name" value="MptE-like"/>
    <property type="match status" value="1"/>
</dbReference>
<dbReference type="Pfam" id="PF20157">
    <property type="entry name" value="Maf_flag10_N"/>
    <property type="match status" value="1"/>
</dbReference>
<dbReference type="InterPro" id="IPR045376">
    <property type="entry name" value="Maf_N"/>
</dbReference>
<dbReference type="OrthoDB" id="5291305at2"/>
<dbReference type="Proteomes" id="UP000196005">
    <property type="component" value="Chromosome"/>
</dbReference>